<accession>A0ABV0P917</accession>
<feature type="non-terminal residue" evidence="3">
    <location>
        <position position="1"/>
    </location>
</feature>
<dbReference type="Proteomes" id="UP001476798">
    <property type="component" value="Unassembled WGS sequence"/>
</dbReference>
<name>A0ABV0P917_9TELE</name>
<dbReference type="Pfam" id="PF12260">
    <property type="entry name" value="PIP49_C"/>
    <property type="match status" value="1"/>
</dbReference>
<feature type="compositionally biased region" description="Basic residues" evidence="1">
    <location>
        <begin position="65"/>
        <end position="76"/>
    </location>
</feature>
<dbReference type="PANTHER" id="PTHR21093">
    <property type="entry name" value="DIVERGENT PROTEIN KINASE DOMAIN 1C-RELATED"/>
    <property type="match status" value="1"/>
</dbReference>
<feature type="region of interest" description="Disordered" evidence="1">
    <location>
        <begin position="45"/>
        <end position="89"/>
    </location>
</feature>
<keyword evidence="4" id="KW-1185">Reference proteome</keyword>
<dbReference type="InterPro" id="IPR022049">
    <property type="entry name" value="FAM69_kinase_dom"/>
</dbReference>
<protein>
    <recommendedName>
        <fullName evidence="2">FAM69 protein-kinase domain-containing protein</fullName>
    </recommendedName>
</protein>
<dbReference type="EMBL" id="JAHRIO010064741">
    <property type="protein sequence ID" value="MEQ2179931.1"/>
    <property type="molecule type" value="Genomic_DNA"/>
</dbReference>
<evidence type="ECO:0000259" key="2">
    <source>
        <dbReference type="Pfam" id="PF12260"/>
    </source>
</evidence>
<proteinExistence type="predicted"/>
<comment type="caution">
    <text evidence="3">The sequence shown here is derived from an EMBL/GenBank/DDBJ whole genome shotgun (WGS) entry which is preliminary data.</text>
</comment>
<feature type="domain" description="FAM69 protein-kinase" evidence="2">
    <location>
        <begin position="1"/>
        <end position="55"/>
    </location>
</feature>
<organism evidence="3 4">
    <name type="scientific">Goodea atripinnis</name>
    <dbReference type="NCBI Taxonomy" id="208336"/>
    <lineage>
        <taxon>Eukaryota</taxon>
        <taxon>Metazoa</taxon>
        <taxon>Chordata</taxon>
        <taxon>Craniata</taxon>
        <taxon>Vertebrata</taxon>
        <taxon>Euteleostomi</taxon>
        <taxon>Actinopterygii</taxon>
        <taxon>Neopterygii</taxon>
        <taxon>Teleostei</taxon>
        <taxon>Neoteleostei</taxon>
        <taxon>Acanthomorphata</taxon>
        <taxon>Ovalentaria</taxon>
        <taxon>Atherinomorphae</taxon>
        <taxon>Cyprinodontiformes</taxon>
        <taxon>Goodeidae</taxon>
        <taxon>Goodea</taxon>
    </lineage>
</organism>
<evidence type="ECO:0000256" key="1">
    <source>
        <dbReference type="SAM" id="MobiDB-lite"/>
    </source>
</evidence>
<gene>
    <name evidence="3" type="ORF">GOODEAATRI_030353</name>
</gene>
<reference evidence="3 4" key="1">
    <citation type="submission" date="2021-06" db="EMBL/GenBank/DDBJ databases">
        <authorList>
            <person name="Palmer J.M."/>
        </authorList>
    </citation>
    <scope>NUCLEOTIDE SEQUENCE [LARGE SCALE GENOMIC DNA]</scope>
    <source>
        <strain evidence="3 4">GA_2019</strain>
        <tissue evidence="3">Muscle</tissue>
    </source>
</reference>
<sequence>VVAIDVDMAFFEPKMRDILEQNCSSDDDCNFFDCSSRCDPVKHRCSPRRRNTNLQEEKSAANLNHHQRHHDNRRTNSHQPAGSPITCPMIPDICIHRRSRANARRRRRFHPGDDGK</sequence>
<evidence type="ECO:0000313" key="4">
    <source>
        <dbReference type="Proteomes" id="UP001476798"/>
    </source>
</evidence>
<evidence type="ECO:0000313" key="3">
    <source>
        <dbReference type="EMBL" id="MEQ2179931.1"/>
    </source>
</evidence>
<dbReference type="PANTHER" id="PTHR21093:SF2">
    <property type="entry name" value="DIVERGENT PROTEIN KINASE DOMAIN 1C"/>
    <property type="match status" value="1"/>
</dbReference>